<evidence type="ECO:0008006" key="5">
    <source>
        <dbReference type="Google" id="ProtNLM"/>
    </source>
</evidence>
<feature type="chain" id="PRO_5040295488" description="Sel1 repeat family protein" evidence="2">
    <location>
        <begin position="29"/>
        <end position="671"/>
    </location>
</feature>
<dbReference type="InterPro" id="IPR011990">
    <property type="entry name" value="TPR-like_helical_dom_sf"/>
</dbReference>
<organism evidence="3 4">
    <name type="scientific">Rhizopus oryzae</name>
    <name type="common">Mucormycosis agent</name>
    <name type="synonym">Rhizopus arrhizus var. delemar</name>
    <dbReference type="NCBI Taxonomy" id="64495"/>
    <lineage>
        <taxon>Eukaryota</taxon>
        <taxon>Fungi</taxon>
        <taxon>Fungi incertae sedis</taxon>
        <taxon>Mucoromycota</taxon>
        <taxon>Mucoromycotina</taxon>
        <taxon>Mucoromycetes</taxon>
        <taxon>Mucorales</taxon>
        <taxon>Mucorineae</taxon>
        <taxon>Rhizopodaceae</taxon>
        <taxon>Rhizopus</taxon>
    </lineage>
</organism>
<dbReference type="InterPro" id="IPR050767">
    <property type="entry name" value="Sel1_AlgK"/>
</dbReference>
<sequence length="671" mass="77022">MGRLRKRYIIPLIALCCSCLATSTLVNQEVITSIEKSNNVQSASSELNGQQLYAMALDRLKELEKRHRQIHSFNKPKGFFQDLLLIWKQTTDVTTPNEDVLNEYQEATLLLKESAATFENNDALLLLAELNLFSKYAHPRNYQQAFMYYNELASKGNSTAQHMLGFMYASGLGVERDQAKASIYYTFAAHSGDTMAEMTLGYRHLYGIHAEESCEDALYYYRNVAEKAVRYYHSGPPNGRTLPLSKVRLSDEHGGVYGYGASKTVDKKSHLRSEANIRELLQYWKYLGESEGDRDAQLRLGQVYYSGTRDIKKDYKEAIRYFSQIVEKGLATPRDKLKKKEMKQIGQAAGYLGLMYWRGEGVKADPQAAYQWFLEGYAFDDPISQNALGLMYKNGIVVEENQRAALHHFKLAADQEYPEAEINLALEYVQDDLTLPVAIEKLNKAAESKHLLAYWYLGQLNDQGYIPTRSCRVSVHYYKAISEAGDWLYPTVEQAYSAYKNGDEETALLYYRMAAERGYEIAQSNVAYLLDPDKRLWDFMPLLTKEKKVRDENAEKNAFLYWSRSAHQNNVDARVKMCDYYYKGIGTKVNYEKAAACYRNAAEDYRSPLAYWNLGWMYENGVGVQKDLPLAKKAYDLALEYDADAYLPIKLSLLSWWKNWWLLGLKGDAEL</sequence>
<dbReference type="EMBL" id="JAANIT010002769">
    <property type="protein sequence ID" value="KAG1535521.1"/>
    <property type="molecule type" value="Genomic_DNA"/>
</dbReference>
<proteinExistence type="inferred from homology"/>
<dbReference type="Pfam" id="PF08238">
    <property type="entry name" value="Sel1"/>
    <property type="match status" value="10"/>
</dbReference>
<dbReference type="PANTHER" id="PTHR11102:SF147">
    <property type="entry name" value="SEL1L ADAPTOR SUBUNIT OF ERAD E3 UBIQUITIN LIGASE"/>
    <property type="match status" value="1"/>
</dbReference>
<dbReference type="Proteomes" id="UP000717996">
    <property type="component" value="Unassembled WGS sequence"/>
</dbReference>
<evidence type="ECO:0000256" key="1">
    <source>
        <dbReference type="ARBA" id="ARBA00038101"/>
    </source>
</evidence>
<dbReference type="InterPro" id="IPR006597">
    <property type="entry name" value="Sel1-like"/>
</dbReference>
<feature type="signal peptide" evidence="2">
    <location>
        <begin position="1"/>
        <end position="28"/>
    </location>
</feature>
<dbReference type="GO" id="GO:0005789">
    <property type="term" value="C:endoplasmic reticulum membrane"/>
    <property type="evidence" value="ECO:0007669"/>
    <property type="project" value="TreeGrafter"/>
</dbReference>
<evidence type="ECO:0000256" key="2">
    <source>
        <dbReference type="SAM" id="SignalP"/>
    </source>
</evidence>
<evidence type="ECO:0000313" key="3">
    <source>
        <dbReference type="EMBL" id="KAG1535521.1"/>
    </source>
</evidence>
<accession>A0A9P6XYS3</accession>
<dbReference type="OMA" id="LLGHWMD"/>
<dbReference type="SUPFAM" id="SSF81901">
    <property type="entry name" value="HCP-like"/>
    <property type="match status" value="4"/>
</dbReference>
<dbReference type="SMART" id="SM00671">
    <property type="entry name" value="SEL1"/>
    <property type="match status" value="10"/>
</dbReference>
<dbReference type="PANTHER" id="PTHR11102">
    <property type="entry name" value="SEL-1-LIKE PROTEIN"/>
    <property type="match status" value="1"/>
</dbReference>
<comment type="caution">
    <text evidence="3">The sequence shown here is derived from an EMBL/GenBank/DDBJ whole genome shotgun (WGS) entry which is preliminary data.</text>
</comment>
<gene>
    <name evidence="3" type="ORF">G6F51_011493</name>
</gene>
<dbReference type="Gene3D" id="1.25.40.10">
    <property type="entry name" value="Tetratricopeptide repeat domain"/>
    <property type="match status" value="2"/>
</dbReference>
<comment type="similarity">
    <text evidence="1">Belongs to the sel-1 family.</text>
</comment>
<name>A0A9P6XYS3_RHIOR</name>
<evidence type="ECO:0000313" key="4">
    <source>
        <dbReference type="Proteomes" id="UP000717996"/>
    </source>
</evidence>
<dbReference type="OrthoDB" id="27934at2759"/>
<protein>
    <recommendedName>
        <fullName evidence="5">Sel1 repeat family protein</fullName>
    </recommendedName>
</protein>
<keyword evidence="2" id="KW-0732">Signal</keyword>
<reference evidence="3" key="1">
    <citation type="journal article" date="2020" name="Microb. Genom.">
        <title>Genetic diversity of clinical and environmental Mucorales isolates obtained from an investigation of mucormycosis cases among solid organ transplant recipients.</title>
        <authorList>
            <person name="Nguyen M.H."/>
            <person name="Kaul D."/>
            <person name="Muto C."/>
            <person name="Cheng S.J."/>
            <person name="Richter R.A."/>
            <person name="Bruno V.M."/>
            <person name="Liu G."/>
            <person name="Beyhan S."/>
            <person name="Sundermann A.J."/>
            <person name="Mounaud S."/>
            <person name="Pasculle A.W."/>
            <person name="Nierman W.C."/>
            <person name="Driscoll E."/>
            <person name="Cumbie R."/>
            <person name="Clancy C.J."/>
            <person name="Dupont C.L."/>
        </authorList>
    </citation>
    <scope>NUCLEOTIDE SEQUENCE</scope>
    <source>
        <strain evidence="3">GL16</strain>
    </source>
</reference>
<dbReference type="AlphaFoldDB" id="A0A9P6XYS3"/>
<dbReference type="GO" id="GO:0036503">
    <property type="term" value="P:ERAD pathway"/>
    <property type="evidence" value="ECO:0007669"/>
    <property type="project" value="TreeGrafter"/>
</dbReference>